<keyword evidence="2" id="KW-1185">Reference proteome</keyword>
<evidence type="ECO:0000313" key="1">
    <source>
        <dbReference type="EMBL" id="MBW6390647.1"/>
    </source>
</evidence>
<dbReference type="PANTHER" id="PTHR30348">
    <property type="entry name" value="UNCHARACTERIZED PROTEIN YECE"/>
    <property type="match status" value="1"/>
</dbReference>
<dbReference type="SUPFAM" id="SSF117396">
    <property type="entry name" value="TM1631-like"/>
    <property type="match status" value="1"/>
</dbReference>
<evidence type="ECO:0000313" key="2">
    <source>
        <dbReference type="Proteomes" id="UP000769617"/>
    </source>
</evidence>
<name>A0ABS6ZMI9_9GAMM</name>
<dbReference type="Pfam" id="PF01904">
    <property type="entry name" value="DUF72"/>
    <property type="match status" value="1"/>
</dbReference>
<dbReference type="RefSeq" id="WP_219791017.1">
    <property type="nucleotide sequence ID" value="NZ_JAHYCA010000002.1"/>
</dbReference>
<accession>A0ABS6ZMI9</accession>
<dbReference type="InterPro" id="IPR036520">
    <property type="entry name" value="UPF0759_sf"/>
</dbReference>
<dbReference type="Gene3D" id="3.20.20.410">
    <property type="entry name" value="Protein of unknown function UPF0759"/>
    <property type="match status" value="1"/>
</dbReference>
<gene>
    <name evidence="1" type="ORF">KPL81_05670</name>
</gene>
<reference evidence="1 2" key="1">
    <citation type="submission" date="2021-07" db="EMBL/GenBank/DDBJ databases">
        <authorList>
            <person name="So Y."/>
        </authorList>
    </citation>
    <scope>NUCLEOTIDE SEQUENCE [LARGE SCALE GENOMIC DNA]</scope>
    <source>
        <strain evidence="1 2">Y3S6</strain>
    </source>
</reference>
<sequence length="249" mass="29426">MNQTTQRKRQGRLRIGTSGYQYRHWQGRFYPEALTQDEWFGHYAERFDTVELNNTFYSLPQAGTFDKWKEAAPAGFEYALKFSRYGSHMKRLKDPEQSLGTFLEAARRLGECLGPILVQLPPNWKARPERLDTFLAEAPKQYRWAVELRDPDWLNDEVYEVLRRHGAALCLHDMLEQHPRVMTADWTYLRFHGKRYAGSYSSQYLVAEATRIAELLHDGRDVYAYFNNDQKAHAPRNALDLRRYVQDRQ</sequence>
<dbReference type="EMBL" id="JAHYCA010000002">
    <property type="protein sequence ID" value="MBW6390647.1"/>
    <property type="molecule type" value="Genomic_DNA"/>
</dbReference>
<protein>
    <submittedName>
        <fullName evidence="1">DUF72 domain-containing protein</fullName>
    </submittedName>
</protein>
<dbReference type="PANTHER" id="PTHR30348:SF4">
    <property type="entry name" value="DUF72 DOMAIN-CONTAINING PROTEIN"/>
    <property type="match status" value="1"/>
</dbReference>
<proteinExistence type="predicted"/>
<dbReference type="Proteomes" id="UP000769617">
    <property type="component" value="Unassembled WGS sequence"/>
</dbReference>
<dbReference type="InterPro" id="IPR002763">
    <property type="entry name" value="DUF72"/>
</dbReference>
<comment type="caution">
    <text evidence="1">The sequence shown here is derived from an EMBL/GenBank/DDBJ whole genome shotgun (WGS) entry which is preliminary data.</text>
</comment>
<organism evidence="1 2">
    <name type="scientific">Billgrantia antri</name>
    <dbReference type="NCBI Taxonomy" id="2846777"/>
    <lineage>
        <taxon>Bacteria</taxon>
        <taxon>Pseudomonadati</taxon>
        <taxon>Pseudomonadota</taxon>
        <taxon>Gammaproteobacteria</taxon>
        <taxon>Oceanospirillales</taxon>
        <taxon>Halomonadaceae</taxon>
        <taxon>Billgrantia</taxon>
    </lineage>
</organism>